<dbReference type="Pfam" id="PF04464">
    <property type="entry name" value="Glyphos_transf"/>
    <property type="match status" value="1"/>
</dbReference>
<dbReference type="EMBL" id="VLKZ01000001">
    <property type="protein sequence ID" value="TWI59880.1"/>
    <property type="molecule type" value="Genomic_DNA"/>
</dbReference>
<dbReference type="AlphaFoldDB" id="A0A562QUF6"/>
<keyword evidence="8" id="KW-1185">Reference proteome</keyword>
<evidence type="ECO:0000256" key="6">
    <source>
        <dbReference type="ARBA" id="ARBA00023136"/>
    </source>
</evidence>
<dbReference type="Gene3D" id="3.40.50.12580">
    <property type="match status" value="1"/>
</dbReference>
<evidence type="ECO:0000256" key="3">
    <source>
        <dbReference type="ARBA" id="ARBA00022475"/>
    </source>
</evidence>
<dbReference type="InterPro" id="IPR051612">
    <property type="entry name" value="Teichoic_Acid_Biosynth"/>
</dbReference>
<dbReference type="Proteomes" id="UP000315711">
    <property type="component" value="Unassembled WGS sequence"/>
</dbReference>
<gene>
    <name evidence="7" type="ORF">IQ10_00303</name>
</gene>
<dbReference type="InterPro" id="IPR043148">
    <property type="entry name" value="TagF_C"/>
</dbReference>
<sequence length="380" mass="44996">MRIIIKIINIFSRVIKKDKKLITIFFRGYSGSNVSPLIERLENSNLKNYKIKVLRVDKKRNSKMAILKDKYHKYKYALKSQLVISTHGFYKLRSDNQLLNLWHGIPIKSMGYMNKMKTDNSEEIKDDYFLSTSNFYNTIMNSCIGLTVEKYCIAGYPRNDYLFNQEGKGNLEKLIKVRPEGNVLLFMPTYRDVSSSESKGQNERENNMFGFTSFDFQKFNSFLERNSLVLLLKLHPNEETLFSEKYKKYSSKNIILIKEEDLEQQKMDFYKILNAVDLLITDYSSIYFDYLLLDRPIIFTPKDLIEYRENRGFLLDPYDFWTPGPKCLDQSTLQDEIKQSLNNKEYYKGERKIIRDIVHEYQDGNSTDRVINLINNIMNK</sequence>
<protein>
    <submittedName>
        <fullName evidence="7">CDP-glycerol glycerophosphotransferase (TagB/SpsB family)</fullName>
    </submittedName>
</protein>
<dbReference type="GO" id="GO:0005886">
    <property type="term" value="C:plasma membrane"/>
    <property type="evidence" value="ECO:0007669"/>
    <property type="project" value="UniProtKB-SubCell"/>
</dbReference>
<evidence type="ECO:0000256" key="2">
    <source>
        <dbReference type="ARBA" id="ARBA00010488"/>
    </source>
</evidence>
<dbReference type="RefSeq" id="WP_144448704.1">
    <property type="nucleotide sequence ID" value="NZ_VLKZ01000001.1"/>
</dbReference>
<reference evidence="7 8" key="1">
    <citation type="journal article" date="2015" name="Stand. Genomic Sci.">
        <title>Genomic Encyclopedia of Bacterial and Archaeal Type Strains, Phase III: the genomes of soil and plant-associated and newly described type strains.</title>
        <authorList>
            <person name="Whitman W.B."/>
            <person name="Woyke T."/>
            <person name="Klenk H.P."/>
            <person name="Zhou Y."/>
            <person name="Lilburn T.G."/>
            <person name="Beck B.J."/>
            <person name="De Vos P."/>
            <person name="Vandamme P."/>
            <person name="Eisen J.A."/>
            <person name="Garrity G."/>
            <person name="Hugenholtz P."/>
            <person name="Kyrpides N.C."/>
        </authorList>
    </citation>
    <scope>NUCLEOTIDE SEQUENCE [LARGE SCALE GENOMIC DNA]</scope>
    <source>
        <strain evidence="7 8">CGMCC 1.10116</strain>
    </source>
</reference>
<dbReference type="InterPro" id="IPR043149">
    <property type="entry name" value="TagF_N"/>
</dbReference>
<keyword evidence="4 7" id="KW-0808">Transferase</keyword>
<dbReference type="SUPFAM" id="SSF53756">
    <property type="entry name" value="UDP-Glycosyltransferase/glycogen phosphorylase"/>
    <property type="match status" value="1"/>
</dbReference>
<dbReference type="PANTHER" id="PTHR37316:SF3">
    <property type="entry name" value="TEICHOIC ACID GLYCEROL-PHOSPHATE TRANSFERASE"/>
    <property type="match status" value="1"/>
</dbReference>
<name>A0A562QUF6_9BACI</name>
<dbReference type="GO" id="GO:0019350">
    <property type="term" value="P:teichoic acid biosynthetic process"/>
    <property type="evidence" value="ECO:0007669"/>
    <property type="project" value="UniProtKB-KW"/>
</dbReference>
<comment type="caution">
    <text evidence="7">The sequence shown here is derived from an EMBL/GenBank/DDBJ whole genome shotgun (WGS) entry which is preliminary data.</text>
</comment>
<evidence type="ECO:0000313" key="8">
    <source>
        <dbReference type="Proteomes" id="UP000315711"/>
    </source>
</evidence>
<comment type="subcellular location">
    <subcellularLocation>
        <location evidence="1">Cell membrane</location>
        <topology evidence="1">Peripheral membrane protein</topology>
    </subcellularLocation>
</comment>
<evidence type="ECO:0000256" key="4">
    <source>
        <dbReference type="ARBA" id="ARBA00022679"/>
    </source>
</evidence>
<dbReference type="Gene3D" id="3.40.50.11820">
    <property type="match status" value="1"/>
</dbReference>
<keyword evidence="6" id="KW-0472">Membrane</keyword>
<dbReference type="PANTHER" id="PTHR37316">
    <property type="entry name" value="TEICHOIC ACID GLYCEROL-PHOSPHATE PRIMASE"/>
    <property type="match status" value="1"/>
</dbReference>
<comment type="similarity">
    <text evidence="2">Belongs to the CDP-glycerol glycerophosphotransferase family.</text>
</comment>
<evidence type="ECO:0000256" key="5">
    <source>
        <dbReference type="ARBA" id="ARBA00022944"/>
    </source>
</evidence>
<proteinExistence type="inferred from homology"/>
<evidence type="ECO:0000313" key="7">
    <source>
        <dbReference type="EMBL" id="TWI59880.1"/>
    </source>
</evidence>
<accession>A0A562QUF6</accession>
<keyword evidence="5" id="KW-0777">Teichoic acid biosynthesis</keyword>
<evidence type="ECO:0000256" key="1">
    <source>
        <dbReference type="ARBA" id="ARBA00004202"/>
    </source>
</evidence>
<keyword evidence="3" id="KW-1003">Cell membrane</keyword>
<dbReference type="GO" id="GO:0047355">
    <property type="term" value="F:CDP-glycerol glycerophosphotransferase activity"/>
    <property type="evidence" value="ECO:0007669"/>
    <property type="project" value="InterPro"/>
</dbReference>
<organism evidence="7 8">
    <name type="scientific">Halalkalibacter nanhaiisediminis</name>
    <dbReference type="NCBI Taxonomy" id="688079"/>
    <lineage>
        <taxon>Bacteria</taxon>
        <taxon>Bacillati</taxon>
        <taxon>Bacillota</taxon>
        <taxon>Bacilli</taxon>
        <taxon>Bacillales</taxon>
        <taxon>Bacillaceae</taxon>
        <taxon>Halalkalibacter</taxon>
    </lineage>
</organism>
<dbReference type="OrthoDB" id="9811865at2"/>
<dbReference type="InterPro" id="IPR007554">
    <property type="entry name" value="Glycerophosphate_synth"/>
</dbReference>